<dbReference type="PANTHER" id="PTHR30086:SF20">
    <property type="entry name" value="ARGININE EXPORTER PROTEIN ARGO-RELATED"/>
    <property type="match status" value="1"/>
</dbReference>
<evidence type="ECO:0000256" key="2">
    <source>
        <dbReference type="ARBA" id="ARBA00022475"/>
    </source>
</evidence>
<feature type="transmembrane region" description="Helical" evidence="6">
    <location>
        <begin position="146"/>
        <end position="165"/>
    </location>
</feature>
<proteinExistence type="predicted"/>
<protein>
    <submittedName>
        <fullName evidence="7">LysE family translocator</fullName>
    </submittedName>
</protein>
<evidence type="ECO:0000256" key="1">
    <source>
        <dbReference type="ARBA" id="ARBA00004651"/>
    </source>
</evidence>
<evidence type="ECO:0000256" key="4">
    <source>
        <dbReference type="ARBA" id="ARBA00022989"/>
    </source>
</evidence>
<evidence type="ECO:0000313" key="7">
    <source>
        <dbReference type="EMBL" id="WDZ83715.1"/>
    </source>
</evidence>
<dbReference type="InterPro" id="IPR001123">
    <property type="entry name" value="LeuE-type"/>
</dbReference>
<keyword evidence="3 6" id="KW-0812">Transmembrane</keyword>
<feature type="transmembrane region" description="Helical" evidence="6">
    <location>
        <begin position="39"/>
        <end position="61"/>
    </location>
</feature>
<evidence type="ECO:0000256" key="3">
    <source>
        <dbReference type="ARBA" id="ARBA00022692"/>
    </source>
</evidence>
<gene>
    <name evidence="7" type="ORF">PVK37_25105</name>
</gene>
<feature type="transmembrane region" description="Helical" evidence="6">
    <location>
        <begin position="73"/>
        <end position="93"/>
    </location>
</feature>
<keyword evidence="8" id="KW-1185">Reference proteome</keyword>
<dbReference type="EMBL" id="CP118615">
    <property type="protein sequence ID" value="WDZ83715.1"/>
    <property type="molecule type" value="Genomic_DNA"/>
</dbReference>
<feature type="transmembrane region" description="Helical" evidence="6">
    <location>
        <begin position="113"/>
        <end position="134"/>
    </location>
</feature>
<evidence type="ECO:0000256" key="5">
    <source>
        <dbReference type="ARBA" id="ARBA00023136"/>
    </source>
</evidence>
<evidence type="ECO:0000256" key="6">
    <source>
        <dbReference type="SAM" id="Phobius"/>
    </source>
</evidence>
<accession>A0ABY7ZLD4</accession>
<name>A0ABY7ZLD4_9ACTN</name>
<sequence>MIVSGAFLLSSLLVIASPGPDSALVVHRVVRAGRRAPAYLTMAGILTAGTLHATLAVVGVAELLDRHPEQLTALRWAGALGLFGWGAVILVASVRTRAAAPTTAPARPRLHPYWQGVLCTGTNPKVGVFLLAFLPQFVPAGVPPDRAMTVLAAVYLSLAAVWLVTLTETTHRLRRRVDRPGLLRAVELVTGVLFMGFAVRMALVS</sequence>
<keyword evidence="2" id="KW-1003">Cell membrane</keyword>
<keyword evidence="5 6" id="KW-0472">Membrane</keyword>
<dbReference type="PIRSF" id="PIRSF006324">
    <property type="entry name" value="LeuE"/>
    <property type="match status" value="1"/>
</dbReference>
<dbReference type="Proteomes" id="UP001219605">
    <property type="component" value="Chromosome"/>
</dbReference>
<dbReference type="Pfam" id="PF01810">
    <property type="entry name" value="LysE"/>
    <property type="match status" value="1"/>
</dbReference>
<evidence type="ECO:0000313" key="8">
    <source>
        <dbReference type="Proteomes" id="UP001219605"/>
    </source>
</evidence>
<feature type="transmembrane region" description="Helical" evidence="6">
    <location>
        <begin position="185"/>
        <end position="203"/>
    </location>
</feature>
<comment type="subcellular location">
    <subcellularLocation>
        <location evidence="1">Cell membrane</location>
        <topology evidence="1">Multi-pass membrane protein</topology>
    </subcellularLocation>
</comment>
<reference evidence="7 8" key="1">
    <citation type="submission" date="2023-02" db="EMBL/GenBank/DDBJ databases">
        <authorList>
            <person name="Mo P."/>
        </authorList>
    </citation>
    <scope>NUCLEOTIDE SEQUENCE [LARGE SCALE GENOMIC DNA]</scope>
    <source>
        <strain evidence="7 8">HUAS 3</strain>
    </source>
</reference>
<organism evidence="7 8">
    <name type="scientific">Micromonospora cathayae</name>
    <dbReference type="NCBI Taxonomy" id="3028804"/>
    <lineage>
        <taxon>Bacteria</taxon>
        <taxon>Bacillati</taxon>
        <taxon>Actinomycetota</taxon>
        <taxon>Actinomycetes</taxon>
        <taxon>Micromonosporales</taxon>
        <taxon>Micromonosporaceae</taxon>
        <taxon>Micromonospora</taxon>
    </lineage>
</organism>
<dbReference type="PANTHER" id="PTHR30086">
    <property type="entry name" value="ARGININE EXPORTER PROTEIN ARGO"/>
    <property type="match status" value="1"/>
</dbReference>
<dbReference type="RefSeq" id="WP_275030273.1">
    <property type="nucleotide sequence ID" value="NZ_CP118615.1"/>
</dbReference>
<keyword evidence="4 6" id="KW-1133">Transmembrane helix</keyword>